<reference evidence="2 3" key="1">
    <citation type="submission" date="2017-12" db="EMBL/GenBank/DDBJ databases">
        <title>Gene loss provides genomic basis for host adaptation in cereal stripe rust fungi.</title>
        <authorList>
            <person name="Xia C."/>
        </authorList>
    </citation>
    <scope>NUCLEOTIDE SEQUENCE [LARGE SCALE GENOMIC DNA]</scope>
    <source>
        <strain evidence="2 3">93TX-2</strain>
    </source>
</reference>
<evidence type="ECO:0000313" key="2">
    <source>
        <dbReference type="EMBL" id="POW22516.1"/>
    </source>
</evidence>
<comment type="caution">
    <text evidence="2">The sequence shown here is derived from an EMBL/GenBank/DDBJ whole genome shotgun (WGS) entry which is preliminary data.</text>
</comment>
<sequence>MGSHCTPGIRHGAVATSGRTQPGWWTATRKITLLMKFGAPSQRRSGDSMPINRSAKWCPRLGFSSGYLANPFGNADIGAKPSDSLVTLSAGARVFVVPPPSAYFAPCDADVGTVQLGGAENEQCLNKAQGISRPIVIGLGAHATGITLGPLSLDI</sequence>
<proteinExistence type="predicted"/>
<evidence type="ECO:0000256" key="1">
    <source>
        <dbReference type="SAM" id="MobiDB-lite"/>
    </source>
</evidence>
<evidence type="ECO:0000313" key="3">
    <source>
        <dbReference type="Proteomes" id="UP000238274"/>
    </source>
</evidence>
<feature type="region of interest" description="Disordered" evidence="1">
    <location>
        <begin position="1"/>
        <end position="20"/>
    </location>
</feature>
<dbReference type="VEuPathDB" id="FungiDB:PSHT_01141"/>
<protein>
    <submittedName>
        <fullName evidence="2">Uncharacterized protein</fullName>
    </submittedName>
</protein>
<dbReference type="EMBL" id="PKSM01000009">
    <property type="protein sequence ID" value="POW22516.1"/>
    <property type="molecule type" value="Genomic_DNA"/>
</dbReference>
<dbReference type="AlphaFoldDB" id="A0A2S4WL51"/>
<gene>
    <name evidence="2" type="ORF">PSHT_01141</name>
</gene>
<accession>A0A2S4WL51</accession>
<dbReference type="Proteomes" id="UP000238274">
    <property type="component" value="Unassembled WGS sequence"/>
</dbReference>
<name>A0A2S4WL51_9BASI</name>
<dbReference type="VEuPathDB" id="FungiDB:PSTT_01627"/>
<organism evidence="2 3">
    <name type="scientific">Puccinia striiformis</name>
    <dbReference type="NCBI Taxonomy" id="27350"/>
    <lineage>
        <taxon>Eukaryota</taxon>
        <taxon>Fungi</taxon>
        <taxon>Dikarya</taxon>
        <taxon>Basidiomycota</taxon>
        <taxon>Pucciniomycotina</taxon>
        <taxon>Pucciniomycetes</taxon>
        <taxon>Pucciniales</taxon>
        <taxon>Pucciniaceae</taxon>
        <taxon>Puccinia</taxon>
    </lineage>
</organism>
<reference evidence="3" key="2">
    <citation type="journal article" date="2018" name="BMC Genomics">
        <title>Genomic insights into host adaptation between the wheat stripe rust pathogen (Puccinia striiformis f. sp. tritici) and the barley stripe rust pathogen (Puccinia striiformis f. sp. hordei).</title>
        <authorList>
            <person name="Xia C."/>
            <person name="Wang M."/>
            <person name="Yin C."/>
            <person name="Cornejo O.E."/>
            <person name="Hulbert S.H."/>
            <person name="Chen X."/>
        </authorList>
    </citation>
    <scope>NUCLEOTIDE SEQUENCE [LARGE SCALE GENOMIC DNA]</scope>
    <source>
        <strain evidence="3">93TX-2</strain>
    </source>
</reference>
<reference evidence="3" key="3">
    <citation type="journal article" date="2018" name="Mol. Plant Microbe Interact.">
        <title>Genome sequence resources for the wheat stripe rust pathogen (Puccinia striiformis f. sp. tritici) and the barley stripe rust pathogen (Puccinia striiformis f. sp. hordei).</title>
        <authorList>
            <person name="Xia C."/>
            <person name="Wang M."/>
            <person name="Yin C."/>
            <person name="Cornejo O.E."/>
            <person name="Hulbert S.H."/>
            <person name="Chen X."/>
        </authorList>
    </citation>
    <scope>NUCLEOTIDE SEQUENCE [LARGE SCALE GENOMIC DNA]</scope>
    <source>
        <strain evidence="3">93TX-2</strain>
    </source>
</reference>
<keyword evidence="3" id="KW-1185">Reference proteome</keyword>